<organism evidence="2 3">
    <name type="scientific">Marinobacter fuscus</name>
    <dbReference type="NCBI Taxonomy" id="2109942"/>
    <lineage>
        <taxon>Bacteria</taxon>
        <taxon>Pseudomonadati</taxon>
        <taxon>Pseudomonadota</taxon>
        <taxon>Gammaproteobacteria</taxon>
        <taxon>Pseudomonadales</taxon>
        <taxon>Marinobacteraceae</taxon>
        <taxon>Marinobacter</taxon>
    </lineage>
</organism>
<protein>
    <submittedName>
        <fullName evidence="2">Type II toxin-antitoxin system mRNA interferase toxin, RelE/StbE family</fullName>
    </submittedName>
</protein>
<dbReference type="PANTHER" id="PTHR38813:SF1">
    <property type="entry name" value="TOXIN RELE1-RELATED"/>
    <property type="match status" value="1"/>
</dbReference>
<dbReference type="Pfam" id="PF05016">
    <property type="entry name" value="ParE_toxin"/>
    <property type="match status" value="1"/>
</dbReference>
<keyword evidence="3" id="KW-1185">Reference proteome</keyword>
<proteinExistence type="predicted"/>
<sequence>MGAYGADLWALTVKFSKKAEKAYNKLPNEVRRRIDVKLDYLSLTPRGSDTKKLQGYSSAYRTRVGTYRIVFEIEDDELIVWILDVGHRGRIYS</sequence>
<evidence type="ECO:0000313" key="2">
    <source>
        <dbReference type="EMBL" id="PSF06131.1"/>
    </source>
</evidence>
<dbReference type="OrthoDB" id="9801234at2"/>
<gene>
    <name evidence="2" type="ORF">C7H09_10875</name>
</gene>
<evidence type="ECO:0000256" key="1">
    <source>
        <dbReference type="ARBA" id="ARBA00022649"/>
    </source>
</evidence>
<dbReference type="InterPro" id="IPR007712">
    <property type="entry name" value="RelE/ParE_toxin"/>
</dbReference>
<dbReference type="Gene3D" id="3.30.2310.20">
    <property type="entry name" value="RelE-like"/>
    <property type="match status" value="1"/>
</dbReference>
<dbReference type="RefSeq" id="WP_106762528.1">
    <property type="nucleotide sequence ID" value="NZ_PXNP01000083.1"/>
</dbReference>
<keyword evidence="1" id="KW-1277">Toxin-antitoxin system</keyword>
<accession>A0A2T1K7J5</accession>
<dbReference type="Proteomes" id="UP000239866">
    <property type="component" value="Unassembled WGS sequence"/>
</dbReference>
<evidence type="ECO:0000313" key="3">
    <source>
        <dbReference type="Proteomes" id="UP000239866"/>
    </source>
</evidence>
<dbReference type="PANTHER" id="PTHR38813">
    <property type="match status" value="1"/>
</dbReference>
<reference evidence="2 3" key="1">
    <citation type="submission" date="2018-03" db="EMBL/GenBank/DDBJ databases">
        <title>Marinobacter brunus sp. nov., a marine bacterium of Gamma-proteobacteria isolated from the surface seawater of the South China Sea.</title>
        <authorList>
            <person name="Cheng H."/>
            <person name="Wu Y.-H."/>
            <person name="Xamxidin M."/>
            <person name="Xu X.-W."/>
        </authorList>
    </citation>
    <scope>NUCLEOTIDE SEQUENCE [LARGE SCALE GENOMIC DNA]</scope>
    <source>
        <strain evidence="2 3">NH169-3</strain>
    </source>
</reference>
<dbReference type="InterPro" id="IPR052747">
    <property type="entry name" value="TA_system_RelE_toxin"/>
</dbReference>
<name>A0A2T1K7J5_9GAMM</name>
<comment type="caution">
    <text evidence="2">The sequence shown here is derived from an EMBL/GenBank/DDBJ whole genome shotgun (WGS) entry which is preliminary data.</text>
</comment>
<dbReference type="SUPFAM" id="SSF143011">
    <property type="entry name" value="RelE-like"/>
    <property type="match status" value="1"/>
</dbReference>
<dbReference type="InterPro" id="IPR035093">
    <property type="entry name" value="RelE/ParE_toxin_dom_sf"/>
</dbReference>
<dbReference type="AlphaFoldDB" id="A0A2T1K7J5"/>
<dbReference type="EMBL" id="PXNP01000083">
    <property type="protein sequence ID" value="PSF06131.1"/>
    <property type="molecule type" value="Genomic_DNA"/>
</dbReference>